<dbReference type="SUPFAM" id="SSF47384">
    <property type="entry name" value="Homodimeric domain of signal transducing histidine kinase"/>
    <property type="match status" value="1"/>
</dbReference>
<keyword evidence="8" id="KW-0732">Signal</keyword>
<comment type="caution">
    <text evidence="10">The sequence shown here is derived from an EMBL/GenBank/DDBJ whole genome shotgun (WGS) entry which is preliminary data.</text>
</comment>
<keyword evidence="5 10" id="KW-0418">Kinase</keyword>
<dbReference type="PROSITE" id="PS50109">
    <property type="entry name" value="HIS_KIN"/>
    <property type="match status" value="1"/>
</dbReference>
<evidence type="ECO:0000256" key="6">
    <source>
        <dbReference type="ARBA" id="ARBA00023012"/>
    </source>
</evidence>
<feature type="domain" description="Histidine kinase" evidence="9">
    <location>
        <begin position="386"/>
        <end position="594"/>
    </location>
</feature>
<name>A0A3P1XLX0_TANFO</name>
<sequence length="594" mass="68602">MRTFSCFLTVLLLLFAPRAAAQLADHYAQANRYYLDAKNDSALVCLSAALKQTDSIQYERKTEILLFRSRVLSTLTFFEPAMEDALQAYDISKRNKNEKFISLSLLSVGKVHYLMYNDSIAEGYMLRAKELAEKKRFRQELMIIDNALAQLYAVLERNEECLALAKHSLELAKQLEDTFYIVQNLTLFATYYINLNRWTNPIIPAYQFKAKQYLDEAEQIASDQHTPLLFLSIYANFVRYYRVEKNYRKALQYVNRIIGMCEPTNYAMLIQMYDHLVGIYAHLGNENMTINSHQKFHQLMRQQSDYKLHQSLQEMRVKHDVQEKELEIARQQVEIKQTRFYQWLLVLSTLFALLLSGMFYYVSRLRRKRNKELYRINASKDKLFSIVSHDLKSPVAAQKMATEMMLENFEEMDKPQLLERIRSFHQATETQHELLRNLLDWARMQTGQIKYRPTRFSLTELAKEVADIYRLPAQNKGISIRLEAAADCVTLADRSMIHTVLRNLINNAVKFSHRDSQVAVSVTCDGELARVMVKDSGVGMPAAGEEKILVGTAGEKGSGLGLTICREMLERNNSRLEIRSTEGVGTEIGFGLGV</sequence>
<feature type="chain" id="PRO_5018071464" description="histidine kinase" evidence="8">
    <location>
        <begin position="22"/>
        <end position="594"/>
    </location>
</feature>
<dbReference type="Pfam" id="PF00512">
    <property type="entry name" value="HisKA"/>
    <property type="match status" value="1"/>
</dbReference>
<dbReference type="Proteomes" id="UP000278609">
    <property type="component" value="Unassembled WGS sequence"/>
</dbReference>
<dbReference type="EC" id="2.7.13.3" evidence="2"/>
<dbReference type="SMART" id="SM00387">
    <property type="entry name" value="HATPase_c"/>
    <property type="match status" value="1"/>
</dbReference>
<dbReference type="Gene3D" id="1.10.287.130">
    <property type="match status" value="1"/>
</dbReference>
<evidence type="ECO:0000313" key="11">
    <source>
        <dbReference type="Proteomes" id="UP000278609"/>
    </source>
</evidence>
<dbReference type="EMBL" id="RQYS01000042">
    <property type="protein sequence ID" value="RRD59455.1"/>
    <property type="molecule type" value="Genomic_DNA"/>
</dbReference>
<dbReference type="SUPFAM" id="SSF55874">
    <property type="entry name" value="ATPase domain of HSP90 chaperone/DNA topoisomerase II/histidine kinase"/>
    <property type="match status" value="1"/>
</dbReference>
<dbReference type="GO" id="GO:0000155">
    <property type="term" value="F:phosphorelay sensor kinase activity"/>
    <property type="evidence" value="ECO:0007669"/>
    <property type="project" value="InterPro"/>
</dbReference>
<evidence type="ECO:0000259" key="9">
    <source>
        <dbReference type="PROSITE" id="PS50109"/>
    </source>
</evidence>
<dbReference type="PRINTS" id="PR00344">
    <property type="entry name" value="BCTRLSENSOR"/>
</dbReference>
<keyword evidence="4" id="KW-0808">Transferase</keyword>
<dbReference type="InterPro" id="IPR005467">
    <property type="entry name" value="His_kinase_dom"/>
</dbReference>
<dbReference type="RefSeq" id="WP_124752046.1">
    <property type="nucleotide sequence ID" value="NZ_RQYS01000042.1"/>
</dbReference>
<dbReference type="CDD" id="cd00082">
    <property type="entry name" value="HisKA"/>
    <property type="match status" value="1"/>
</dbReference>
<evidence type="ECO:0000256" key="2">
    <source>
        <dbReference type="ARBA" id="ARBA00012438"/>
    </source>
</evidence>
<dbReference type="InterPro" id="IPR004358">
    <property type="entry name" value="Sig_transdc_His_kin-like_C"/>
</dbReference>
<keyword evidence="7" id="KW-0812">Transmembrane</keyword>
<keyword evidence="7" id="KW-0472">Membrane</keyword>
<dbReference type="Gene3D" id="3.30.565.10">
    <property type="entry name" value="Histidine kinase-like ATPase, C-terminal domain"/>
    <property type="match status" value="1"/>
</dbReference>
<dbReference type="OrthoDB" id="9781208at2"/>
<dbReference type="CDD" id="cd00075">
    <property type="entry name" value="HATPase"/>
    <property type="match status" value="1"/>
</dbReference>
<dbReference type="InterPro" id="IPR050736">
    <property type="entry name" value="Sensor_HK_Regulatory"/>
</dbReference>
<comment type="catalytic activity">
    <reaction evidence="1">
        <text>ATP + protein L-histidine = ADP + protein N-phospho-L-histidine.</text>
        <dbReference type="EC" id="2.7.13.3"/>
    </reaction>
</comment>
<dbReference type="SMART" id="SM00388">
    <property type="entry name" value="HisKA"/>
    <property type="match status" value="1"/>
</dbReference>
<organism evidence="10 11">
    <name type="scientific">Tannerella forsythia</name>
    <name type="common">Bacteroides forsythus</name>
    <dbReference type="NCBI Taxonomy" id="28112"/>
    <lineage>
        <taxon>Bacteria</taxon>
        <taxon>Pseudomonadati</taxon>
        <taxon>Bacteroidota</taxon>
        <taxon>Bacteroidia</taxon>
        <taxon>Bacteroidales</taxon>
        <taxon>Tannerellaceae</taxon>
        <taxon>Tannerella</taxon>
    </lineage>
</organism>
<reference evidence="10 11" key="1">
    <citation type="submission" date="2018-11" db="EMBL/GenBank/DDBJ databases">
        <title>Genomes From Bacteria Associated with the Canine Oral Cavity: a Test Case for Automated Genome-Based Taxonomic Assignment.</title>
        <authorList>
            <person name="Coil D.A."/>
            <person name="Jospin G."/>
            <person name="Darling A.E."/>
            <person name="Wallis C."/>
            <person name="Davis I.J."/>
            <person name="Harris S."/>
            <person name="Eisen J.A."/>
            <person name="Holcombe L.J."/>
            <person name="O'Flynn C."/>
        </authorList>
    </citation>
    <scope>NUCLEOTIDE SEQUENCE [LARGE SCALE GENOMIC DNA]</scope>
    <source>
        <strain evidence="10 11">OH2617_COT-023</strain>
    </source>
</reference>
<feature type="transmembrane region" description="Helical" evidence="7">
    <location>
        <begin position="340"/>
        <end position="362"/>
    </location>
</feature>
<dbReference type="AlphaFoldDB" id="A0A3P1XLX0"/>
<dbReference type="InterPro" id="IPR003661">
    <property type="entry name" value="HisK_dim/P_dom"/>
</dbReference>
<keyword evidence="3" id="KW-0597">Phosphoprotein</keyword>
<dbReference type="Pfam" id="PF02518">
    <property type="entry name" value="HATPase_c"/>
    <property type="match status" value="1"/>
</dbReference>
<dbReference type="InterPro" id="IPR003594">
    <property type="entry name" value="HATPase_dom"/>
</dbReference>
<evidence type="ECO:0000256" key="4">
    <source>
        <dbReference type="ARBA" id="ARBA00022679"/>
    </source>
</evidence>
<evidence type="ECO:0000313" key="10">
    <source>
        <dbReference type="EMBL" id="RRD59455.1"/>
    </source>
</evidence>
<keyword evidence="7" id="KW-1133">Transmembrane helix</keyword>
<dbReference type="InterPro" id="IPR011990">
    <property type="entry name" value="TPR-like_helical_dom_sf"/>
</dbReference>
<dbReference type="PANTHER" id="PTHR43711:SF1">
    <property type="entry name" value="HISTIDINE KINASE 1"/>
    <property type="match status" value="1"/>
</dbReference>
<evidence type="ECO:0000256" key="3">
    <source>
        <dbReference type="ARBA" id="ARBA00022553"/>
    </source>
</evidence>
<feature type="signal peptide" evidence="8">
    <location>
        <begin position="1"/>
        <end position="21"/>
    </location>
</feature>
<dbReference type="InterPro" id="IPR036890">
    <property type="entry name" value="HATPase_C_sf"/>
</dbReference>
<accession>A0A3P1XLX0</accession>
<dbReference type="Gene3D" id="1.25.40.10">
    <property type="entry name" value="Tetratricopeptide repeat domain"/>
    <property type="match status" value="2"/>
</dbReference>
<keyword evidence="6" id="KW-0902">Two-component regulatory system</keyword>
<dbReference type="PANTHER" id="PTHR43711">
    <property type="entry name" value="TWO-COMPONENT HISTIDINE KINASE"/>
    <property type="match status" value="1"/>
</dbReference>
<dbReference type="InterPro" id="IPR036097">
    <property type="entry name" value="HisK_dim/P_sf"/>
</dbReference>
<dbReference type="SUPFAM" id="SSF48452">
    <property type="entry name" value="TPR-like"/>
    <property type="match status" value="1"/>
</dbReference>
<evidence type="ECO:0000256" key="1">
    <source>
        <dbReference type="ARBA" id="ARBA00000085"/>
    </source>
</evidence>
<protein>
    <recommendedName>
        <fullName evidence="2">histidine kinase</fullName>
        <ecNumber evidence="2">2.7.13.3</ecNumber>
    </recommendedName>
</protein>
<evidence type="ECO:0000256" key="8">
    <source>
        <dbReference type="SAM" id="SignalP"/>
    </source>
</evidence>
<evidence type="ECO:0000256" key="7">
    <source>
        <dbReference type="SAM" id="Phobius"/>
    </source>
</evidence>
<gene>
    <name evidence="10" type="ORF">EII40_09645</name>
</gene>
<evidence type="ECO:0000256" key="5">
    <source>
        <dbReference type="ARBA" id="ARBA00022777"/>
    </source>
</evidence>
<proteinExistence type="predicted"/>